<dbReference type="GO" id="GO:0043565">
    <property type="term" value="F:sequence-specific DNA binding"/>
    <property type="evidence" value="ECO:0007669"/>
    <property type="project" value="InterPro"/>
</dbReference>
<dbReference type="InterPro" id="IPR052057">
    <property type="entry name" value="IS150/IS1296_orfA-like"/>
</dbReference>
<evidence type="ECO:0000256" key="1">
    <source>
        <dbReference type="ARBA" id="ARBA00038232"/>
    </source>
</evidence>
<dbReference type="InterPro" id="IPR055247">
    <property type="entry name" value="InsJ-like_HTH"/>
</dbReference>
<dbReference type="Proteomes" id="UP001178277">
    <property type="component" value="Unassembled WGS sequence"/>
</dbReference>
<dbReference type="InterPro" id="IPR036388">
    <property type="entry name" value="WH-like_DNA-bd_sf"/>
</dbReference>
<dbReference type="SUPFAM" id="SSF48295">
    <property type="entry name" value="TrpR-like"/>
    <property type="match status" value="1"/>
</dbReference>
<dbReference type="PANTHER" id="PTHR33795:SF1">
    <property type="entry name" value="INSERTION ELEMENT IS150 PROTEIN INSJ"/>
    <property type="match status" value="1"/>
</dbReference>
<feature type="domain" description="Insertion element IS150 protein InsJ-like helix-turn-helix" evidence="2">
    <location>
        <begin position="80"/>
        <end position="132"/>
    </location>
</feature>
<name>A0AA90P5U0_9BACI</name>
<protein>
    <submittedName>
        <fullName evidence="3">Helix-turn-helix domain-containing protein</fullName>
    </submittedName>
</protein>
<evidence type="ECO:0000259" key="2">
    <source>
        <dbReference type="Pfam" id="PF13518"/>
    </source>
</evidence>
<gene>
    <name evidence="3" type="ORF">Q8G35_28460</name>
</gene>
<dbReference type="RefSeq" id="WP_305163133.1">
    <property type="nucleotide sequence ID" value="NZ_JAUUTP010000083.1"/>
</dbReference>
<dbReference type="InterPro" id="IPR009057">
    <property type="entry name" value="Homeodomain-like_sf"/>
</dbReference>
<proteinExistence type="inferred from homology"/>
<evidence type="ECO:0000313" key="3">
    <source>
        <dbReference type="EMBL" id="MDP1422165.1"/>
    </source>
</evidence>
<reference evidence="3" key="1">
    <citation type="submission" date="2023-07" db="EMBL/GenBank/DDBJ databases">
        <title>Murine gut Bacillus species.</title>
        <authorList>
            <person name="Gutman E."/>
            <person name="Hashuel R."/>
            <person name="Litvak Y."/>
        </authorList>
    </citation>
    <scope>NUCLEOTIDE SEQUENCE</scope>
    <source>
        <strain evidence="3">RU283</strain>
    </source>
</reference>
<dbReference type="PANTHER" id="PTHR33795">
    <property type="entry name" value="INSERTION ELEMENT IS150 PROTEIN INSJ"/>
    <property type="match status" value="1"/>
</dbReference>
<feature type="non-terminal residue" evidence="3">
    <location>
        <position position="1"/>
    </location>
</feature>
<comment type="caution">
    <text evidence="3">The sequence shown here is derived from an EMBL/GenBank/DDBJ whole genome shotgun (WGS) entry which is preliminary data.</text>
</comment>
<dbReference type="InterPro" id="IPR010921">
    <property type="entry name" value="Trp_repressor/repl_initiator"/>
</dbReference>
<dbReference type="EMBL" id="JAUUTP010000083">
    <property type="protein sequence ID" value="MDP1422165.1"/>
    <property type="molecule type" value="Genomic_DNA"/>
</dbReference>
<evidence type="ECO:0000313" key="4">
    <source>
        <dbReference type="Proteomes" id="UP001178277"/>
    </source>
</evidence>
<dbReference type="Pfam" id="PF13518">
    <property type="entry name" value="HTH_28"/>
    <property type="match status" value="1"/>
</dbReference>
<dbReference type="AlphaFoldDB" id="A0AA90P5U0"/>
<dbReference type="SUPFAM" id="SSF46689">
    <property type="entry name" value="Homeodomain-like"/>
    <property type="match status" value="1"/>
</dbReference>
<organism evidence="3 4">
    <name type="scientific">Peribacillus simplex</name>
    <dbReference type="NCBI Taxonomy" id="1478"/>
    <lineage>
        <taxon>Bacteria</taxon>
        <taxon>Bacillati</taxon>
        <taxon>Bacillota</taxon>
        <taxon>Bacilli</taxon>
        <taxon>Bacillales</taxon>
        <taxon>Bacillaceae</taxon>
        <taxon>Peribacillus</taxon>
    </lineage>
</organism>
<comment type="similarity">
    <text evidence="1">Belongs to the IS150/IS1296 orfA family.</text>
</comment>
<sequence>NCTPIVRQHLTIGGAVFLTKYTIDEKSNAVLEYLEGKKSYKSIAQERNVGLSPLKRWVARYLKHGMEGLVSSYTNYTLHFKLEVLKYMNEYGASINETAVHYNLPSDSTLLNWANQFKEGGIDALKPKIKGRLSMKKETKKKSPANGSQEALLAELEYLRAENAYLKKLNALVQEKEALQRKKKRK</sequence>
<dbReference type="Gene3D" id="1.10.10.10">
    <property type="entry name" value="Winged helix-like DNA-binding domain superfamily/Winged helix DNA-binding domain"/>
    <property type="match status" value="2"/>
</dbReference>
<accession>A0AA90P5U0</accession>